<dbReference type="GO" id="GO:0016301">
    <property type="term" value="F:kinase activity"/>
    <property type="evidence" value="ECO:0007669"/>
    <property type="project" value="UniProtKB-KW"/>
</dbReference>
<feature type="transmembrane region" description="Helical" evidence="10">
    <location>
        <begin position="386"/>
        <end position="407"/>
    </location>
</feature>
<accession>A0ABS2Y387</accession>
<evidence type="ECO:0000256" key="3">
    <source>
        <dbReference type="ARBA" id="ARBA00012132"/>
    </source>
</evidence>
<feature type="non-terminal residue" evidence="11">
    <location>
        <position position="1"/>
    </location>
</feature>
<keyword evidence="8 10" id="KW-1133">Transmembrane helix</keyword>
<evidence type="ECO:0000256" key="7">
    <source>
        <dbReference type="ARBA" id="ARBA00022824"/>
    </source>
</evidence>
<feature type="transmembrane region" description="Helical" evidence="10">
    <location>
        <begin position="96"/>
        <end position="115"/>
    </location>
</feature>
<name>A0ABS2Y387_POLSP</name>
<feature type="transmembrane region" description="Helical" evidence="10">
    <location>
        <begin position="579"/>
        <end position="597"/>
    </location>
</feature>
<dbReference type="PANTHER" id="PTHR13205:SF15">
    <property type="entry name" value="DOLICHOL KINASE"/>
    <property type="match status" value="1"/>
</dbReference>
<evidence type="ECO:0000256" key="2">
    <source>
        <dbReference type="ARBA" id="ARBA00010794"/>
    </source>
</evidence>
<organism evidence="11 12">
    <name type="scientific">Polyodon spathula</name>
    <name type="common">North American paddlefish</name>
    <name type="synonym">Squalus spathula</name>
    <dbReference type="NCBI Taxonomy" id="7913"/>
    <lineage>
        <taxon>Eukaryota</taxon>
        <taxon>Metazoa</taxon>
        <taxon>Chordata</taxon>
        <taxon>Craniata</taxon>
        <taxon>Vertebrata</taxon>
        <taxon>Euteleostomi</taxon>
        <taxon>Actinopterygii</taxon>
        <taxon>Chondrostei</taxon>
        <taxon>Acipenseriformes</taxon>
        <taxon>Polyodontidae</taxon>
        <taxon>Polyodon</taxon>
    </lineage>
</organism>
<dbReference type="InterPro" id="IPR032974">
    <property type="entry name" value="Polypren_kinase"/>
</dbReference>
<feature type="transmembrane region" description="Helical" evidence="10">
    <location>
        <begin position="153"/>
        <end position="171"/>
    </location>
</feature>
<dbReference type="EMBL" id="JAAWVQ010105456">
    <property type="protein sequence ID" value="MBN3281120.1"/>
    <property type="molecule type" value="Genomic_DNA"/>
</dbReference>
<keyword evidence="9 10" id="KW-0472">Membrane</keyword>
<reference evidence="11" key="1">
    <citation type="journal article" date="2021" name="Cell">
        <title>Tracing the genetic footprints of vertebrate landing in non-teleost ray-finned fishes.</title>
        <authorList>
            <person name="Bi X."/>
            <person name="Wang K."/>
            <person name="Yang L."/>
            <person name="Pan H."/>
            <person name="Jiang H."/>
            <person name="Wei Q."/>
            <person name="Fang M."/>
            <person name="Yu H."/>
            <person name="Zhu C."/>
            <person name="Cai Y."/>
            <person name="He Y."/>
            <person name="Gan X."/>
            <person name="Zeng H."/>
            <person name="Yu D."/>
            <person name="Zhu Y."/>
            <person name="Jiang H."/>
            <person name="Qiu Q."/>
            <person name="Yang H."/>
            <person name="Zhang Y.E."/>
            <person name="Wang W."/>
            <person name="Zhu M."/>
            <person name="He S."/>
            <person name="Zhang G."/>
        </authorList>
    </citation>
    <scope>NUCLEOTIDE SEQUENCE</scope>
    <source>
        <strain evidence="11">Pddl_001</strain>
    </source>
</reference>
<dbReference type="PANTHER" id="PTHR13205">
    <property type="entry name" value="TRANSMEMBRANE PROTEIN 15-RELATED"/>
    <property type="match status" value="1"/>
</dbReference>
<feature type="transmembrane region" description="Helical" evidence="10">
    <location>
        <begin position="243"/>
        <end position="265"/>
    </location>
</feature>
<sequence length="949" mass="104486">MQTNPVLVESLVVFSIVLCVHSVIWNQLSWCAIALAIQAFYVQHKWDRLLKSGGAVFQFRPSANSGILPACMVMPLIGMAVKGRCEDSGNVVFERFSLVVTATGMALALFLSLIALGITRPVPTNTCVISGIAGSAVLYTVKQTLTVSEVIEVLEVLLIFVYLSLILLFLLPRCFTPGEALIIVGGISFVINQLIKRSLNASEAKGDPVNYFLLVAVVGSLLLGIFFALLFCFMESETWVSSLFFHMMTAVLGLGIILPWLALLISRHPITWLLDFMLHSQTRLYLLGYWVFLAALASVVVLHQNTKRSSESKKHQASTLVRKYFHLIVVATYVPGLIYDRQLLHVASVGCLVVFLLLEYTRYFRIRPMGQLLRQLLTLFLDERDSGPLILTHIYLLLGMSLPIWLFPGPCTPKGTLPGAGALVPYAGTNPVLVESLVVFSIVLCVHSVIWNQLSWCAIALAIQAFYVQHKWDRLLKSGGAVFQFRPSANSGILPACMVMPLIGMAVKGRCEDSGNVVFERFSLVVTATGMALALFLSLIALGITRPVPTNTCVISGIAGSAVLYTVKQTLTVSEVIEVLEVLLIFVYLSLILLFLLPRCFTPGEALIIVGGISFVINQLIKRSLNASEAKGDPVNYFLLVAVVGSLLLGIFFALLFCFMESETWVSSLFFHMMTAVLGLGIILPWLALLISRHPIMWLLDFMLHSQTRLYLLGYWVFLAALASVVVLHQNTKRSSESKKHQASTLVRKYFHLIVVATYVPGLIYDRQLLQVASVGCLVVFLLLEYTRYFRIRPMGQLLRQLLTLFLDERDSGPLILTHIYLLLGMSLPIWLFPGPCIPKGTLPGAGALVPYAGVLAVGVGDTVASVFGSTLGEIRWPGTKKTVEGTATSIFAQVIAVALLLIFDSTVNLNTSYSWIVGSITLVSLLEAYTSQIDNLMLPLYLFVLLMM</sequence>
<feature type="non-terminal residue" evidence="11">
    <location>
        <position position="949"/>
    </location>
</feature>
<feature type="transmembrane region" description="Helical" evidence="10">
    <location>
        <begin position="852"/>
        <end position="872"/>
    </location>
</feature>
<feature type="transmembrane region" description="Helical" evidence="10">
    <location>
        <begin position="604"/>
        <end position="621"/>
    </location>
</feature>
<protein>
    <recommendedName>
        <fullName evidence="3">dolichol kinase</fullName>
        <ecNumber evidence="3">2.7.1.108</ecNumber>
    </recommendedName>
</protein>
<gene>
    <name evidence="11" type="primary">Dolk_0</name>
    <name evidence="11" type="ORF">GTO93_0022074</name>
</gene>
<feature type="transmembrane region" description="Helical" evidence="10">
    <location>
        <begin position="750"/>
        <end position="765"/>
    </location>
</feature>
<feature type="transmembrane region" description="Helical" evidence="10">
    <location>
        <begin position="285"/>
        <end position="303"/>
    </location>
</feature>
<keyword evidence="6 11" id="KW-0418">Kinase</keyword>
<proteinExistence type="inferred from homology"/>
<evidence type="ECO:0000256" key="6">
    <source>
        <dbReference type="ARBA" id="ARBA00022777"/>
    </source>
</evidence>
<evidence type="ECO:0000256" key="1">
    <source>
        <dbReference type="ARBA" id="ARBA00004477"/>
    </source>
</evidence>
<feature type="transmembrane region" description="Helical" evidence="10">
    <location>
        <begin position="637"/>
        <end position="657"/>
    </location>
</feature>
<evidence type="ECO:0000313" key="11">
    <source>
        <dbReference type="EMBL" id="MBN3281120.1"/>
    </source>
</evidence>
<feature type="transmembrane region" description="Helical" evidence="10">
    <location>
        <begin position="522"/>
        <end position="541"/>
    </location>
</feature>
<evidence type="ECO:0000256" key="8">
    <source>
        <dbReference type="ARBA" id="ARBA00022989"/>
    </source>
</evidence>
<keyword evidence="7" id="KW-0256">Endoplasmic reticulum</keyword>
<dbReference type="Proteomes" id="UP001166093">
    <property type="component" value="Unassembled WGS sequence"/>
</dbReference>
<keyword evidence="5 10" id="KW-0812">Transmembrane</keyword>
<feature type="transmembrane region" description="Helical" evidence="10">
    <location>
        <begin position="345"/>
        <end position="365"/>
    </location>
</feature>
<feature type="transmembrane region" description="Helical" evidence="10">
    <location>
        <begin position="812"/>
        <end position="832"/>
    </location>
</feature>
<feature type="transmembrane region" description="Helical" evidence="10">
    <location>
        <begin position="771"/>
        <end position="791"/>
    </location>
</feature>
<feature type="transmembrane region" description="Helical" evidence="10">
    <location>
        <begin position="324"/>
        <end position="339"/>
    </location>
</feature>
<feature type="transmembrane region" description="Helical" evidence="10">
    <location>
        <begin position="12"/>
        <end position="42"/>
    </location>
</feature>
<feature type="transmembrane region" description="Helical" evidence="10">
    <location>
        <begin position="489"/>
        <end position="507"/>
    </location>
</feature>
<feature type="transmembrane region" description="Helical" evidence="10">
    <location>
        <begin position="211"/>
        <end position="231"/>
    </location>
</feature>
<feature type="transmembrane region" description="Helical" evidence="10">
    <location>
        <begin position="438"/>
        <end position="468"/>
    </location>
</feature>
<feature type="transmembrane region" description="Helical" evidence="10">
    <location>
        <begin position="711"/>
        <end position="729"/>
    </location>
</feature>
<feature type="transmembrane region" description="Helical" evidence="10">
    <location>
        <begin position="63"/>
        <end position="81"/>
    </location>
</feature>
<evidence type="ECO:0000313" key="12">
    <source>
        <dbReference type="Proteomes" id="UP001166093"/>
    </source>
</evidence>
<comment type="caution">
    <text evidence="11">The sequence shown here is derived from an EMBL/GenBank/DDBJ whole genome shotgun (WGS) entry which is preliminary data.</text>
</comment>
<evidence type="ECO:0000256" key="10">
    <source>
        <dbReference type="SAM" id="Phobius"/>
    </source>
</evidence>
<comment type="subcellular location">
    <subcellularLocation>
        <location evidence="1">Endoplasmic reticulum membrane</location>
        <topology evidence="1">Multi-pass membrane protein</topology>
    </subcellularLocation>
</comment>
<evidence type="ECO:0000256" key="5">
    <source>
        <dbReference type="ARBA" id="ARBA00022692"/>
    </source>
</evidence>
<comment type="similarity">
    <text evidence="2">Belongs to the polyprenol kinase family.</text>
</comment>
<keyword evidence="12" id="KW-1185">Reference proteome</keyword>
<feature type="transmembrane region" description="Helical" evidence="10">
    <location>
        <begin position="669"/>
        <end position="691"/>
    </location>
</feature>
<keyword evidence="4" id="KW-0808">Transferase</keyword>
<evidence type="ECO:0000256" key="9">
    <source>
        <dbReference type="ARBA" id="ARBA00023136"/>
    </source>
</evidence>
<dbReference type="EC" id="2.7.1.108" evidence="3"/>
<feature type="transmembrane region" description="Helical" evidence="10">
    <location>
        <begin position="884"/>
        <end position="904"/>
    </location>
</feature>
<evidence type="ECO:0000256" key="4">
    <source>
        <dbReference type="ARBA" id="ARBA00022679"/>
    </source>
</evidence>